<dbReference type="Pfam" id="PF01784">
    <property type="entry name" value="DUF34_NIF3"/>
    <property type="match status" value="1"/>
</dbReference>
<comment type="subunit">
    <text evidence="2">Homohexamer.</text>
</comment>
<feature type="binding site" evidence="6">
    <location>
        <position position="66"/>
    </location>
    <ligand>
        <name>a divalent metal cation</name>
        <dbReference type="ChEBI" id="CHEBI:60240"/>
        <label>1</label>
    </ligand>
</feature>
<organism evidence="7 8">
    <name type="scientific">Candidatus Avipropionibacterium avicola</name>
    <dbReference type="NCBI Taxonomy" id="2840701"/>
    <lineage>
        <taxon>Bacteria</taxon>
        <taxon>Bacillati</taxon>
        <taxon>Actinomycetota</taxon>
        <taxon>Actinomycetes</taxon>
        <taxon>Propionibacteriales</taxon>
        <taxon>Propionibacteriaceae</taxon>
        <taxon>Propionibacteriaceae incertae sedis</taxon>
        <taxon>Candidatus Avipropionibacterium</taxon>
    </lineage>
</organism>
<feature type="binding site" evidence="6">
    <location>
        <position position="338"/>
    </location>
    <ligand>
        <name>a divalent metal cation</name>
        <dbReference type="ChEBI" id="CHEBI:60240"/>
        <label>1</label>
    </ligand>
</feature>
<dbReference type="Gene3D" id="3.30.70.120">
    <property type="match status" value="1"/>
</dbReference>
<dbReference type="PANTHER" id="PTHR13799:SF14">
    <property type="entry name" value="GTP CYCLOHYDROLASE 1 TYPE 2 HOMOLOG"/>
    <property type="match status" value="1"/>
</dbReference>
<evidence type="ECO:0000256" key="1">
    <source>
        <dbReference type="ARBA" id="ARBA00006964"/>
    </source>
</evidence>
<dbReference type="PIRSF" id="PIRSF037489">
    <property type="entry name" value="UCP037489_NIF3_YqfO"/>
    <property type="match status" value="1"/>
</dbReference>
<reference evidence="7" key="2">
    <citation type="journal article" date="2021" name="PeerJ">
        <title>Extensive microbial diversity within the chicken gut microbiome revealed by metagenomics and culture.</title>
        <authorList>
            <person name="Gilroy R."/>
            <person name="Ravi A."/>
            <person name="Getino M."/>
            <person name="Pursley I."/>
            <person name="Horton D.L."/>
            <person name="Alikhan N.F."/>
            <person name="Baker D."/>
            <person name="Gharbi K."/>
            <person name="Hall N."/>
            <person name="Watson M."/>
            <person name="Adriaenssens E.M."/>
            <person name="Foster-Nyarko E."/>
            <person name="Jarju S."/>
            <person name="Secka A."/>
            <person name="Antonio M."/>
            <person name="Oren A."/>
            <person name="Chaudhuri R.R."/>
            <person name="La Ragione R."/>
            <person name="Hildebrand F."/>
            <person name="Pallen M.J."/>
        </authorList>
    </citation>
    <scope>NUCLEOTIDE SEQUENCE</scope>
    <source>
        <strain evidence="7">ChiGjej1B1-24693</strain>
    </source>
</reference>
<comment type="similarity">
    <text evidence="1 5">Belongs to the GTP cyclohydrolase I type 2/NIF3 family.</text>
</comment>
<comment type="caution">
    <text evidence="7">The sequence shown here is derived from an EMBL/GenBank/DDBJ whole genome shotgun (WGS) entry which is preliminary data.</text>
</comment>
<keyword evidence="4 5" id="KW-0479">Metal-binding</keyword>
<dbReference type="InterPro" id="IPR017221">
    <property type="entry name" value="DUF34/NIF3_bac"/>
</dbReference>
<evidence type="ECO:0000256" key="2">
    <source>
        <dbReference type="ARBA" id="ARBA00011643"/>
    </source>
</evidence>
<feature type="binding site" evidence="6">
    <location>
        <position position="65"/>
    </location>
    <ligand>
        <name>a divalent metal cation</name>
        <dbReference type="ChEBI" id="CHEBI:60240"/>
        <label>1</label>
    </ligand>
</feature>
<dbReference type="InterPro" id="IPR015867">
    <property type="entry name" value="N-reg_PII/ATP_PRibTrfase_C"/>
</dbReference>
<dbReference type="GO" id="GO:0005737">
    <property type="term" value="C:cytoplasm"/>
    <property type="evidence" value="ECO:0007669"/>
    <property type="project" value="TreeGrafter"/>
</dbReference>
<dbReference type="InterPro" id="IPR002678">
    <property type="entry name" value="DUF34/NIF3"/>
</dbReference>
<name>A0A9D1KPP1_9ACTN</name>
<gene>
    <name evidence="7" type="ORF">IAA98_13575</name>
</gene>
<dbReference type="FunFam" id="3.40.1390.30:FF:000001">
    <property type="entry name" value="GTP cyclohydrolase 1 type 2"/>
    <property type="match status" value="1"/>
</dbReference>
<protein>
    <recommendedName>
        <fullName evidence="3 5">GTP cyclohydrolase 1 type 2 homolog</fullName>
    </recommendedName>
</protein>
<accession>A0A9D1KPP1</accession>
<sequence>MTCFADLVALLDRLYPPATAESWDRVGVVCGSPQWPADRVLVSVDVTPEVVAQAIELGVGAIVTHHPLLMRGVHGIDPRHPKGRMVHALVEHRIGLVCAHTNADIGPYGTVAALASALGLRDPRPLVARPSEPLDKIVTFVPSSHTPAVVDALAAAGAGAIGDYDRCHFVSPGTGSFRPLAGAEPYLGEVGRVEQVSEDRVEMVLPRPRRTAVLRALLAAHPYEEPAWDLLELAEVSSTDTGLGRIGEVEPTTVGAFAAMVAERIPATAVGVRVAGDPDRPVSRVAVQAGAGDDLLDRAREIGADLYLTSDLRHHPASEALAWPDAPALLDIGHWAAEWLWLPVLADRLTDGVDGLEVTISQIVTDPWTSVVSR</sequence>
<evidence type="ECO:0000256" key="4">
    <source>
        <dbReference type="ARBA" id="ARBA00022723"/>
    </source>
</evidence>
<evidence type="ECO:0000313" key="8">
    <source>
        <dbReference type="Proteomes" id="UP000886842"/>
    </source>
</evidence>
<dbReference type="SUPFAM" id="SSF102705">
    <property type="entry name" value="NIF3 (NGG1p interacting factor 3)-like"/>
    <property type="match status" value="1"/>
</dbReference>
<dbReference type="AlphaFoldDB" id="A0A9D1KPP1"/>
<dbReference type="Gene3D" id="3.40.1390.30">
    <property type="entry name" value="NIF3 (NGG1p interacting factor 3)-like"/>
    <property type="match status" value="1"/>
</dbReference>
<dbReference type="EMBL" id="DVLP01000398">
    <property type="protein sequence ID" value="HIT76608.1"/>
    <property type="molecule type" value="Genomic_DNA"/>
</dbReference>
<evidence type="ECO:0000256" key="3">
    <source>
        <dbReference type="ARBA" id="ARBA00022112"/>
    </source>
</evidence>
<feature type="binding site" evidence="6">
    <location>
        <position position="104"/>
    </location>
    <ligand>
        <name>a divalent metal cation</name>
        <dbReference type="ChEBI" id="CHEBI:60240"/>
        <label>1</label>
    </ligand>
</feature>
<dbReference type="Proteomes" id="UP000886842">
    <property type="component" value="Unassembled WGS sequence"/>
</dbReference>
<feature type="binding site" evidence="6">
    <location>
        <position position="334"/>
    </location>
    <ligand>
        <name>a divalent metal cation</name>
        <dbReference type="ChEBI" id="CHEBI:60240"/>
        <label>1</label>
    </ligand>
</feature>
<evidence type="ECO:0000256" key="6">
    <source>
        <dbReference type="PIRSR" id="PIRSR602678-1"/>
    </source>
</evidence>
<reference evidence="7" key="1">
    <citation type="submission" date="2020-10" db="EMBL/GenBank/DDBJ databases">
        <authorList>
            <person name="Gilroy R."/>
        </authorList>
    </citation>
    <scope>NUCLEOTIDE SEQUENCE</scope>
    <source>
        <strain evidence="7">ChiGjej1B1-24693</strain>
    </source>
</reference>
<proteinExistence type="inferred from homology"/>
<evidence type="ECO:0000256" key="5">
    <source>
        <dbReference type="PIRNR" id="PIRNR037489"/>
    </source>
</evidence>
<evidence type="ECO:0000313" key="7">
    <source>
        <dbReference type="EMBL" id="HIT76608.1"/>
    </source>
</evidence>
<dbReference type="PANTHER" id="PTHR13799">
    <property type="entry name" value="NGG1 INTERACTING FACTOR 3"/>
    <property type="match status" value="1"/>
</dbReference>
<dbReference type="InterPro" id="IPR036069">
    <property type="entry name" value="DUF34/NIF3_sf"/>
</dbReference>
<dbReference type="NCBIfam" id="TIGR00486">
    <property type="entry name" value="YbgI_SA1388"/>
    <property type="match status" value="1"/>
</dbReference>
<dbReference type="GO" id="GO:0046872">
    <property type="term" value="F:metal ion binding"/>
    <property type="evidence" value="ECO:0007669"/>
    <property type="project" value="UniProtKB-UniRule"/>
</dbReference>